<gene>
    <name evidence="1" type="ORF">GSTENG00034615001</name>
</gene>
<reference evidence="1" key="2">
    <citation type="submission" date="2004-02" db="EMBL/GenBank/DDBJ databases">
        <authorList>
            <consortium name="Genoscope"/>
            <consortium name="Whitehead Institute Centre for Genome Research"/>
        </authorList>
    </citation>
    <scope>NUCLEOTIDE SEQUENCE</scope>
</reference>
<comment type="caution">
    <text evidence="1">The sequence shown here is derived from an EMBL/GenBank/DDBJ whole genome shotgun (WGS) entry which is preliminary data.</text>
</comment>
<protein>
    <submittedName>
        <fullName evidence="1">(spotted green pufferfish) hypothetical protein</fullName>
    </submittedName>
</protein>
<evidence type="ECO:0000313" key="1">
    <source>
        <dbReference type="EMBL" id="CAG12359.1"/>
    </source>
</evidence>
<dbReference type="AlphaFoldDB" id="Q4RGX3"/>
<name>Q4RGX3_TETNG</name>
<accession>Q4RGX3</accession>
<dbReference type="KEGG" id="tng:GSTEN00034615G001"/>
<dbReference type="EMBL" id="CAAE01015087">
    <property type="protein sequence ID" value="CAG12359.1"/>
    <property type="molecule type" value="Genomic_DNA"/>
</dbReference>
<proteinExistence type="predicted"/>
<organism evidence="1">
    <name type="scientific">Tetraodon nigroviridis</name>
    <name type="common">Spotted green pufferfish</name>
    <name type="synonym">Chelonodon nigroviridis</name>
    <dbReference type="NCBI Taxonomy" id="99883"/>
    <lineage>
        <taxon>Eukaryota</taxon>
        <taxon>Metazoa</taxon>
        <taxon>Chordata</taxon>
        <taxon>Craniata</taxon>
        <taxon>Vertebrata</taxon>
        <taxon>Euteleostomi</taxon>
        <taxon>Actinopterygii</taxon>
        <taxon>Neopterygii</taxon>
        <taxon>Teleostei</taxon>
        <taxon>Neoteleostei</taxon>
        <taxon>Acanthomorphata</taxon>
        <taxon>Eupercaria</taxon>
        <taxon>Tetraodontiformes</taxon>
        <taxon>Tetradontoidea</taxon>
        <taxon>Tetraodontidae</taxon>
        <taxon>Tetraodon</taxon>
    </lineage>
</organism>
<reference evidence="1" key="1">
    <citation type="journal article" date="2004" name="Nature">
        <title>Genome duplication in the teleost fish Tetraodon nigroviridis reveals the early vertebrate proto-karyotype.</title>
        <authorList>
            <person name="Jaillon O."/>
            <person name="Aury J.-M."/>
            <person name="Brunet F."/>
            <person name="Petit J.-L."/>
            <person name="Stange-Thomann N."/>
            <person name="Mauceli E."/>
            <person name="Bouneau L."/>
            <person name="Fischer C."/>
            <person name="Ozouf-Costaz C."/>
            <person name="Bernot A."/>
            <person name="Nicaud S."/>
            <person name="Jaffe D."/>
            <person name="Fisher S."/>
            <person name="Lutfalla G."/>
            <person name="Dossat C."/>
            <person name="Segurens B."/>
            <person name="Dasilva C."/>
            <person name="Salanoubat M."/>
            <person name="Levy M."/>
            <person name="Boudet N."/>
            <person name="Castellano S."/>
            <person name="Anthouard V."/>
            <person name="Jubin C."/>
            <person name="Castelli V."/>
            <person name="Katinka M."/>
            <person name="Vacherie B."/>
            <person name="Biemont C."/>
            <person name="Skalli Z."/>
            <person name="Cattolico L."/>
            <person name="Poulain J."/>
            <person name="De Berardinis V."/>
            <person name="Cruaud C."/>
            <person name="Duprat S."/>
            <person name="Brottier P."/>
            <person name="Coutanceau J.-P."/>
            <person name="Gouzy J."/>
            <person name="Parra G."/>
            <person name="Lardier G."/>
            <person name="Chapple C."/>
            <person name="McKernan K.J."/>
            <person name="McEwan P."/>
            <person name="Bosak S."/>
            <person name="Kellis M."/>
            <person name="Volff J.-N."/>
            <person name="Guigo R."/>
            <person name="Zody M.C."/>
            <person name="Mesirov J."/>
            <person name="Lindblad-Toh K."/>
            <person name="Birren B."/>
            <person name="Nusbaum C."/>
            <person name="Kahn D."/>
            <person name="Robinson-Rechavi M."/>
            <person name="Laudet V."/>
            <person name="Schachter V."/>
            <person name="Quetier F."/>
            <person name="Saurin W."/>
            <person name="Scarpelli C."/>
            <person name="Wincker P."/>
            <person name="Lander E.S."/>
            <person name="Weissenbach J."/>
            <person name="Roest Crollius H."/>
        </authorList>
    </citation>
    <scope>NUCLEOTIDE SEQUENCE [LARGE SCALE GENOMIC DNA]</scope>
</reference>
<sequence length="34" mass="4077">MWRERETVDENSMTNPLVTTNDWQYTRGQKSSCL</sequence>